<dbReference type="GO" id="GO:0015385">
    <property type="term" value="F:sodium:proton antiporter activity"/>
    <property type="evidence" value="ECO:0007669"/>
    <property type="project" value="InterPro"/>
</dbReference>
<name>A0A1I0B032_9BACT</name>
<feature type="transmembrane region" description="Helical" evidence="12">
    <location>
        <begin position="99"/>
        <end position="124"/>
    </location>
</feature>
<comment type="similarity">
    <text evidence="2">Belongs to the monovalent cation:proton antiporter 1 (CPA1) transporter (TC 2.A.36) family.</text>
</comment>
<dbReference type="EMBL" id="FOHS01000001">
    <property type="protein sequence ID" value="SET00028.1"/>
    <property type="molecule type" value="Genomic_DNA"/>
</dbReference>
<dbReference type="PANTHER" id="PTHR10110:SF195">
    <property type="entry name" value="NA(+)_H(+) ANTIPORTER NHAS2"/>
    <property type="match status" value="1"/>
</dbReference>
<evidence type="ECO:0000256" key="2">
    <source>
        <dbReference type="ARBA" id="ARBA00007367"/>
    </source>
</evidence>
<feature type="transmembrane region" description="Helical" evidence="12">
    <location>
        <begin position="356"/>
        <end position="375"/>
    </location>
</feature>
<reference evidence="15" key="1">
    <citation type="submission" date="2016-10" db="EMBL/GenBank/DDBJ databases">
        <authorList>
            <person name="Varghese N."/>
            <person name="Submissions S."/>
        </authorList>
    </citation>
    <scope>NUCLEOTIDE SEQUENCE [LARGE SCALE GENOMIC DNA]</scope>
    <source>
        <strain evidence="15">DSM 15310</strain>
    </source>
</reference>
<keyword evidence="9" id="KW-0406">Ion transport</keyword>
<dbReference type="Proteomes" id="UP000198697">
    <property type="component" value="Unassembled WGS sequence"/>
</dbReference>
<keyword evidence="11" id="KW-0739">Sodium transport</keyword>
<feature type="transmembrane region" description="Helical" evidence="12">
    <location>
        <begin position="70"/>
        <end position="87"/>
    </location>
</feature>
<organism evidence="14 15">
    <name type="scientific">Hymenobacter actinosclerus</name>
    <dbReference type="NCBI Taxonomy" id="82805"/>
    <lineage>
        <taxon>Bacteria</taxon>
        <taxon>Pseudomonadati</taxon>
        <taxon>Bacteroidota</taxon>
        <taxon>Cytophagia</taxon>
        <taxon>Cytophagales</taxon>
        <taxon>Hymenobacteraceae</taxon>
        <taxon>Hymenobacter</taxon>
    </lineage>
</organism>
<keyword evidence="7 12" id="KW-1133">Transmembrane helix</keyword>
<gene>
    <name evidence="14" type="ORF">SAMN04487998_0896</name>
</gene>
<dbReference type="OrthoDB" id="9774146at2"/>
<feature type="transmembrane region" description="Helical" evidence="12">
    <location>
        <begin position="208"/>
        <end position="226"/>
    </location>
</feature>
<dbReference type="GO" id="GO:0015386">
    <property type="term" value="F:potassium:proton antiporter activity"/>
    <property type="evidence" value="ECO:0007669"/>
    <property type="project" value="TreeGrafter"/>
</dbReference>
<feature type="transmembrane region" description="Helical" evidence="12">
    <location>
        <begin position="238"/>
        <end position="268"/>
    </location>
</feature>
<evidence type="ECO:0000256" key="8">
    <source>
        <dbReference type="ARBA" id="ARBA00023053"/>
    </source>
</evidence>
<keyword evidence="3" id="KW-0813">Transport</keyword>
<feature type="transmembrane region" description="Helical" evidence="12">
    <location>
        <begin position="130"/>
        <end position="150"/>
    </location>
</feature>
<evidence type="ECO:0000256" key="12">
    <source>
        <dbReference type="SAM" id="Phobius"/>
    </source>
</evidence>
<feature type="domain" description="Cation/H+ exchanger transmembrane" evidence="13">
    <location>
        <begin position="13"/>
        <end position="408"/>
    </location>
</feature>
<dbReference type="GO" id="GO:0098719">
    <property type="term" value="P:sodium ion import across plasma membrane"/>
    <property type="evidence" value="ECO:0007669"/>
    <property type="project" value="TreeGrafter"/>
</dbReference>
<accession>A0A1I0B032</accession>
<comment type="subcellular location">
    <subcellularLocation>
        <location evidence="1">Cell membrane</location>
        <topology evidence="1">Multi-pass membrane protein</topology>
    </subcellularLocation>
</comment>
<evidence type="ECO:0000259" key="13">
    <source>
        <dbReference type="Pfam" id="PF00999"/>
    </source>
</evidence>
<dbReference type="Gene3D" id="6.10.140.1330">
    <property type="match status" value="1"/>
</dbReference>
<dbReference type="PANTHER" id="PTHR10110">
    <property type="entry name" value="SODIUM/HYDROGEN EXCHANGER"/>
    <property type="match status" value="1"/>
</dbReference>
<keyword evidence="6 12" id="KW-0812">Transmembrane</keyword>
<feature type="transmembrane region" description="Helical" evidence="12">
    <location>
        <begin position="171"/>
        <end position="188"/>
    </location>
</feature>
<keyword evidence="15" id="KW-1185">Reference proteome</keyword>
<evidence type="ECO:0000256" key="7">
    <source>
        <dbReference type="ARBA" id="ARBA00022989"/>
    </source>
</evidence>
<evidence type="ECO:0000256" key="6">
    <source>
        <dbReference type="ARBA" id="ARBA00022692"/>
    </source>
</evidence>
<proteinExistence type="inferred from homology"/>
<sequence length="420" mass="45152">MELYNTLTLLLVIAAAFGYINHRFLRLPATIGLMVLALVSSLVAIALGRLGVPWVMSASELVRNIDFHDVLMDVMLSFLLFAGALHVDVRTLGNERWAVGTMAVVGTLLSTLLVATGIFYLLPLMGFDTPYIYCLLFGALISPTDPIAVMGILKQARISKSLEIKIVGESLFNDGIAVVVFISLYEIAVYGTDKATPAFIGELFLREALGGILLGVGLGYAAYWALRTIDNYKVEVLITLALVMGGTALASAWHTSGPLAIVVAGLIVGDKGREKGMSDLTREYLDKFWEMLDEILNAVLFVLIGLEMLVLDISNAVLLVGAAAIVLTLLARFVSVALPLSFLRRYTTFNAPTLRVLSWGGLRGGISVALALSLPPTMPRDLIVGITYVVVVFSIIVQGLTIGPLVKKLGLSTEAEPGMH</sequence>
<evidence type="ECO:0000256" key="10">
    <source>
        <dbReference type="ARBA" id="ARBA00023136"/>
    </source>
</evidence>
<evidence type="ECO:0000256" key="3">
    <source>
        <dbReference type="ARBA" id="ARBA00022448"/>
    </source>
</evidence>
<dbReference type="GO" id="GO:0051453">
    <property type="term" value="P:regulation of intracellular pH"/>
    <property type="evidence" value="ECO:0007669"/>
    <property type="project" value="TreeGrafter"/>
</dbReference>
<feature type="transmembrane region" description="Helical" evidence="12">
    <location>
        <begin position="6"/>
        <end position="24"/>
    </location>
</feature>
<protein>
    <submittedName>
        <fullName evidence="14">Sodium/proton antiporter, CPA1 family</fullName>
    </submittedName>
</protein>
<dbReference type="RefSeq" id="WP_092768635.1">
    <property type="nucleotide sequence ID" value="NZ_FOHS01000001.1"/>
</dbReference>
<dbReference type="GO" id="GO:0005886">
    <property type="term" value="C:plasma membrane"/>
    <property type="evidence" value="ECO:0007669"/>
    <property type="project" value="UniProtKB-SubCell"/>
</dbReference>
<keyword evidence="10 12" id="KW-0472">Membrane</keyword>
<dbReference type="InterPro" id="IPR018422">
    <property type="entry name" value="Cation/H_exchanger_CPA1"/>
</dbReference>
<feature type="transmembrane region" description="Helical" evidence="12">
    <location>
        <begin position="382"/>
        <end position="402"/>
    </location>
</feature>
<dbReference type="InterPro" id="IPR006153">
    <property type="entry name" value="Cation/H_exchanger_TM"/>
</dbReference>
<evidence type="ECO:0000256" key="1">
    <source>
        <dbReference type="ARBA" id="ARBA00004651"/>
    </source>
</evidence>
<keyword evidence="5" id="KW-1003">Cell membrane</keyword>
<evidence type="ECO:0000256" key="5">
    <source>
        <dbReference type="ARBA" id="ARBA00022475"/>
    </source>
</evidence>
<evidence type="ECO:0000256" key="4">
    <source>
        <dbReference type="ARBA" id="ARBA00022449"/>
    </source>
</evidence>
<dbReference type="STRING" id="82805.SAMN04487998_0896"/>
<dbReference type="AlphaFoldDB" id="A0A1I0B032"/>
<feature type="transmembrane region" description="Helical" evidence="12">
    <location>
        <begin position="316"/>
        <end position="336"/>
    </location>
</feature>
<keyword evidence="8" id="KW-0915">Sodium</keyword>
<evidence type="ECO:0000313" key="14">
    <source>
        <dbReference type="EMBL" id="SET00028.1"/>
    </source>
</evidence>
<feature type="transmembrane region" description="Helical" evidence="12">
    <location>
        <begin position="288"/>
        <end position="309"/>
    </location>
</feature>
<evidence type="ECO:0000256" key="11">
    <source>
        <dbReference type="ARBA" id="ARBA00023201"/>
    </source>
</evidence>
<feature type="transmembrane region" description="Helical" evidence="12">
    <location>
        <begin position="31"/>
        <end position="50"/>
    </location>
</feature>
<dbReference type="Pfam" id="PF00999">
    <property type="entry name" value="Na_H_Exchanger"/>
    <property type="match status" value="1"/>
</dbReference>
<keyword evidence="4" id="KW-0050">Antiport</keyword>
<evidence type="ECO:0000313" key="15">
    <source>
        <dbReference type="Proteomes" id="UP000198697"/>
    </source>
</evidence>
<evidence type="ECO:0000256" key="9">
    <source>
        <dbReference type="ARBA" id="ARBA00023065"/>
    </source>
</evidence>